<feature type="domain" description="Bacterial transcriptional activator" evidence="6">
    <location>
        <begin position="115"/>
        <end position="263"/>
    </location>
</feature>
<reference evidence="8" key="1">
    <citation type="submission" date="2023-07" db="EMBL/GenBank/DDBJ databases">
        <title>30 novel species of actinomycetes from the DSMZ collection.</title>
        <authorList>
            <person name="Nouioui I."/>
        </authorList>
    </citation>
    <scope>NUCLEOTIDE SEQUENCE [LARGE SCALE GENOMIC DNA]</scope>
    <source>
        <strain evidence="8">DSM 45834</strain>
    </source>
</reference>
<dbReference type="SUPFAM" id="SSF46894">
    <property type="entry name" value="C-terminal effector domain of the bipartite response regulators"/>
    <property type="match status" value="1"/>
</dbReference>
<sequence>MTVRDGGGTGVGVADGRAGSRAVVRVLGGFSATVGDDAVNLGGPRQRAVLARILIAGSEAVTAEQVLHDVWDERSAEATVGAVQAYVSRLRRLLGPAALPRRADGYVLDRGVVTVDADQFVADVDAGRRALARGNDEDAAALLEVALARWTGPCAFGNGAQGQMPFLAPVVARFEDMRVVAAESLADAHARQGRAADDVALLEELAARDPLRESVTVQLVRALYAANRQADALAAYDRCCGALADELGVEPTPALRRVRAAVLAHDPLPGVGGTVLPTHLPPRNRSFVGRRGLLAAVDATLDDDTRRPRAVALTGLGGVGKTELALELAHQRHRHGRVAWWISAEDPAGTATGLAALATALGIAPFERREDARAALWAELDRTPGWLLVYDNADEPAQLEPFLPAARHGDVIITSRNPAWRRIAHPVAVGPLARGESLAYVATRTGDRPVEADTLAELLGDLPLALEQACAYIEQTRMSLPDYVDLFRRHRDGLLLRDVEGSGRTVATTWGLAFDRLAARSPRAADLLETIAFLAPDAISVATLDRFERDELELQEALRELLRLSLVDRETDTVRVHRLVQDVVRARMSVAARRDRLGTVAQACVGQAGEVGRDVPDDLAAHLVVLAGHAEALGAEPDGLVEALESVARRQAERALYPAAEHVLRAALRLHAADRDPAVRGRLTCALGQVLDAAGRLAPALDLHHLAVALLEATVHPDDPEYAEVLAHAHNRLGHVLNCADDAPAAITAHRRALDVLHRAGRADLEPEVLIDLGYTLWGSGAFEAAGEAFRSGLAMLEEQGRRDERGWAHATAGLGMVEQDMGRLDEAVAHQRAAIEAFIRVGGPDHPDTAQALDKLGYALRLQGRVDEAIEAHRRGVRLLERVLGPDDSRVGMALTNLGLALADSGASDQAVATQTRAREIFVAALGPAHSSTLLAGERLADALVAMGQPVRAQAVRAEVDEVAAERPKSEEPVRSG</sequence>
<accession>A0ABU2N986</accession>
<dbReference type="PANTHER" id="PTHR35807:SF1">
    <property type="entry name" value="TRANSCRIPTIONAL REGULATOR REDD"/>
    <property type="match status" value="1"/>
</dbReference>
<dbReference type="CDD" id="cd15831">
    <property type="entry name" value="BTAD"/>
    <property type="match status" value="1"/>
</dbReference>
<evidence type="ECO:0000256" key="3">
    <source>
        <dbReference type="ARBA" id="ARBA00023125"/>
    </source>
</evidence>
<gene>
    <name evidence="7" type="ORF">RM445_11310</name>
</gene>
<dbReference type="PANTHER" id="PTHR35807">
    <property type="entry name" value="TRANSCRIPTIONAL REGULATOR REDD-RELATED"/>
    <property type="match status" value="1"/>
</dbReference>
<dbReference type="Gene3D" id="1.25.40.10">
    <property type="entry name" value="Tetratricopeptide repeat domain"/>
    <property type="match status" value="3"/>
</dbReference>
<dbReference type="SMART" id="SM01043">
    <property type="entry name" value="BTAD"/>
    <property type="match status" value="1"/>
</dbReference>
<dbReference type="InterPro" id="IPR005158">
    <property type="entry name" value="BTAD"/>
</dbReference>
<keyword evidence="2" id="KW-0805">Transcription regulation</keyword>
<comment type="similarity">
    <text evidence="1">Belongs to the AfsR/DnrI/RedD regulatory family.</text>
</comment>
<dbReference type="SUPFAM" id="SSF52540">
    <property type="entry name" value="P-loop containing nucleoside triphosphate hydrolases"/>
    <property type="match status" value="1"/>
</dbReference>
<keyword evidence="4" id="KW-0804">Transcription</keyword>
<keyword evidence="8" id="KW-1185">Reference proteome</keyword>
<dbReference type="Pfam" id="PF03704">
    <property type="entry name" value="BTAD"/>
    <property type="match status" value="1"/>
</dbReference>
<dbReference type="Gene3D" id="1.10.10.10">
    <property type="entry name" value="Winged helix-like DNA-binding domain superfamily/Winged helix DNA-binding domain"/>
    <property type="match status" value="1"/>
</dbReference>
<evidence type="ECO:0000259" key="6">
    <source>
        <dbReference type="SMART" id="SM01043"/>
    </source>
</evidence>
<dbReference type="InterPro" id="IPR036388">
    <property type="entry name" value="WH-like_DNA-bd_sf"/>
</dbReference>
<dbReference type="InterPro" id="IPR051677">
    <property type="entry name" value="AfsR-DnrI-RedD_regulator"/>
</dbReference>
<evidence type="ECO:0000256" key="1">
    <source>
        <dbReference type="ARBA" id="ARBA00005820"/>
    </source>
</evidence>
<dbReference type="Proteomes" id="UP001183202">
    <property type="component" value="Unassembled WGS sequence"/>
</dbReference>
<evidence type="ECO:0000256" key="4">
    <source>
        <dbReference type="ARBA" id="ARBA00023163"/>
    </source>
</evidence>
<proteinExistence type="inferred from homology"/>
<name>A0ABU2N986_9PSEU</name>
<dbReference type="InterPro" id="IPR016032">
    <property type="entry name" value="Sig_transdc_resp-reg_C-effctor"/>
</dbReference>
<feature type="domain" description="OmpR/PhoB-type" evidence="5">
    <location>
        <begin position="36"/>
        <end position="108"/>
    </location>
</feature>
<dbReference type="SMART" id="SM00028">
    <property type="entry name" value="TPR"/>
    <property type="match status" value="6"/>
</dbReference>
<protein>
    <submittedName>
        <fullName evidence="7">BTAD domain-containing putative transcriptional regulator</fullName>
    </submittedName>
</protein>
<dbReference type="InterPro" id="IPR027417">
    <property type="entry name" value="P-loop_NTPase"/>
</dbReference>
<dbReference type="InterPro" id="IPR001867">
    <property type="entry name" value="OmpR/PhoB-type_DNA-bd"/>
</dbReference>
<dbReference type="RefSeq" id="WP_311556138.1">
    <property type="nucleotide sequence ID" value="NZ_JAVREJ010000006.1"/>
</dbReference>
<dbReference type="Pfam" id="PF25000">
    <property type="entry name" value="DUF7779"/>
    <property type="match status" value="1"/>
</dbReference>
<keyword evidence="3" id="KW-0238">DNA-binding</keyword>
<organism evidence="7 8">
    <name type="scientific">Pseudonocardia charpentierae</name>
    <dbReference type="NCBI Taxonomy" id="3075545"/>
    <lineage>
        <taxon>Bacteria</taxon>
        <taxon>Bacillati</taxon>
        <taxon>Actinomycetota</taxon>
        <taxon>Actinomycetes</taxon>
        <taxon>Pseudonocardiales</taxon>
        <taxon>Pseudonocardiaceae</taxon>
        <taxon>Pseudonocardia</taxon>
    </lineage>
</organism>
<evidence type="ECO:0000313" key="8">
    <source>
        <dbReference type="Proteomes" id="UP001183202"/>
    </source>
</evidence>
<dbReference type="SUPFAM" id="SSF48452">
    <property type="entry name" value="TPR-like"/>
    <property type="match status" value="3"/>
</dbReference>
<dbReference type="Gene3D" id="3.40.50.300">
    <property type="entry name" value="P-loop containing nucleotide triphosphate hydrolases"/>
    <property type="match status" value="1"/>
</dbReference>
<dbReference type="Pfam" id="PF13424">
    <property type="entry name" value="TPR_12"/>
    <property type="match status" value="1"/>
</dbReference>
<evidence type="ECO:0000259" key="5">
    <source>
        <dbReference type="SMART" id="SM00862"/>
    </source>
</evidence>
<evidence type="ECO:0000256" key="2">
    <source>
        <dbReference type="ARBA" id="ARBA00023015"/>
    </source>
</evidence>
<dbReference type="SMART" id="SM00862">
    <property type="entry name" value="Trans_reg_C"/>
    <property type="match status" value="1"/>
</dbReference>
<dbReference type="EMBL" id="JAVREJ010000006">
    <property type="protein sequence ID" value="MDT0350112.1"/>
    <property type="molecule type" value="Genomic_DNA"/>
</dbReference>
<dbReference type="InterPro" id="IPR056681">
    <property type="entry name" value="DUF7779"/>
</dbReference>
<dbReference type="InterPro" id="IPR011990">
    <property type="entry name" value="TPR-like_helical_dom_sf"/>
</dbReference>
<dbReference type="InterPro" id="IPR019734">
    <property type="entry name" value="TPR_rpt"/>
</dbReference>
<evidence type="ECO:0000313" key="7">
    <source>
        <dbReference type="EMBL" id="MDT0350112.1"/>
    </source>
</evidence>
<comment type="caution">
    <text evidence="7">The sequence shown here is derived from an EMBL/GenBank/DDBJ whole genome shotgun (WGS) entry which is preliminary data.</text>
</comment>